<accession>A0A0C2W2W0</accession>
<organism evidence="1 2">
    <name type="scientific">Serendipita vermifera MAFF 305830</name>
    <dbReference type="NCBI Taxonomy" id="933852"/>
    <lineage>
        <taxon>Eukaryota</taxon>
        <taxon>Fungi</taxon>
        <taxon>Dikarya</taxon>
        <taxon>Basidiomycota</taxon>
        <taxon>Agaricomycotina</taxon>
        <taxon>Agaricomycetes</taxon>
        <taxon>Sebacinales</taxon>
        <taxon>Serendipitaceae</taxon>
        <taxon>Serendipita</taxon>
    </lineage>
</organism>
<gene>
    <name evidence="1" type="ORF">M408DRAFT_122887</name>
</gene>
<dbReference type="Proteomes" id="UP000054097">
    <property type="component" value="Unassembled WGS sequence"/>
</dbReference>
<proteinExistence type="predicted"/>
<evidence type="ECO:0000313" key="1">
    <source>
        <dbReference type="EMBL" id="KIM20828.1"/>
    </source>
</evidence>
<dbReference type="EMBL" id="KN824406">
    <property type="protein sequence ID" value="KIM20828.1"/>
    <property type="molecule type" value="Genomic_DNA"/>
</dbReference>
<sequence length="154" mass="17798">MRTCRFNQQLSLHLESWLDKRNLLTQFVLLFLASLNASGMRIRRFDWKLSPHLESWPNEWSFMIQSAPLFHRLPRALGMSVFPFDLKLSLHLESWPNKPTSTKLFVPLFHQSPRLSMNTSTTSGCSCFLARSVIIARVPMFDVAFGKTVNQVIS</sequence>
<evidence type="ECO:0000313" key="2">
    <source>
        <dbReference type="Proteomes" id="UP000054097"/>
    </source>
</evidence>
<dbReference type="AlphaFoldDB" id="A0A0C2W2W0"/>
<keyword evidence="2" id="KW-1185">Reference proteome</keyword>
<protein>
    <submittedName>
        <fullName evidence="1">Uncharacterized protein</fullName>
    </submittedName>
</protein>
<dbReference type="HOGENOM" id="CLU_1705334_0_0_1"/>
<reference evidence="2" key="2">
    <citation type="submission" date="2015-01" db="EMBL/GenBank/DDBJ databases">
        <title>Evolutionary Origins and Diversification of the Mycorrhizal Mutualists.</title>
        <authorList>
            <consortium name="DOE Joint Genome Institute"/>
            <consortium name="Mycorrhizal Genomics Consortium"/>
            <person name="Kohler A."/>
            <person name="Kuo A."/>
            <person name="Nagy L.G."/>
            <person name="Floudas D."/>
            <person name="Copeland A."/>
            <person name="Barry K.W."/>
            <person name="Cichocki N."/>
            <person name="Veneault-Fourrey C."/>
            <person name="LaButti K."/>
            <person name="Lindquist E.A."/>
            <person name="Lipzen A."/>
            <person name="Lundell T."/>
            <person name="Morin E."/>
            <person name="Murat C."/>
            <person name="Riley R."/>
            <person name="Ohm R."/>
            <person name="Sun H."/>
            <person name="Tunlid A."/>
            <person name="Henrissat B."/>
            <person name="Grigoriev I.V."/>
            <person name="Hibbett D.S."/>
            <person name="Martin F."/>
        </authorList>
    </citation>
    <scope>NUCLEOTIDE SEQUENCE [LARGE SCALE GENOMIC DNA]</scope>
    <source>
        <strain evidence="2">MAFF 305830</strain>
    </source>
</reference>
<reference evidence="1 2" key="1">
    <citation type="submission" date="2014-04" db="EMBL/GenBank/DDBJ databases">
        <authorList>
            <consortium name="DOE Joint Genome Institute"/>
            <person name="Kuo A."/>
            <person name="Zuccaro A."/>
            <person name="Kohler A."/>
            <person name="Nagy L.G."/>
            <person name="Floudas D."/>
            <person name="Copeland A."/>
            <person name="Barry K.W."/>
            <person name="Cichocki N."/>
            <person name="Veneault-Fourrey C."/>
            <person name="LaButti K."/>
            <person name="Lindquist E.A."/>
            <person name="Lipzen A."/>
            <person name="Lundell T."/>
            <person name="Morin E."/>
            <person name="Murat C."/>
            <person name="Sun H."/>
            <person name="Tunlid A."/>
            <person name="Henrissat B."/>
            <person name="Grigoriev I.V."/>
            <person name="Hibbett D.S."/>
            <person name="Martin F."/>
            <person name="Nordberg H.P."/>
            <person name="Cantor M.N."/>
            <person name="Hua S.X."/>
        </authorList>
    </citation>
    <scope>NUCLEOTIDE SEQUENCE [LARGE SCALE GENOMIC DNA]</scope>
    <source>
        <strain evidence="1 2">MAFF 305830</strain>
    </source>
</reference>
<name>A0A0C2W2W0_SERVB</name>